<dbReference type="Proteomes" id="UP000887579">
    <property type="component" value="Unplaced"/>
</dbReference>
<sequence length="531" mass="61038">MYHRGEGVDRDYGKAFDLRMKVAMSKTEKISAYIAEAQFWLGLMYSNGEHVKQDFKEAVKWFEKAVQLGHAGAANNLATCYLDGKGVETSPEKAFQYLKISAERGNTFAMLNVATFYFSATGTGSIFCTEEDKAEGKKWLRIATEKGNLIAQKQLEEYETMDLPDDYVLAKDYGDPLDQKRFGSSVKEAAKKGSITAKQHLEIWKNLNNAMEAFKRKDFDKLVSSLSKAIRMQTQIVNVNELFMPVLQERIKIHSDDLETIVCYIQLIRVLDEKNKTKIALPLVEKYLEIFPTDEYLLHMKIIILMINFEFDIALKAANKALSLHPNSIPLLYEYGCVLASLEKDECISALDKFLDMAPKDHYKIPTSHYFKALHFLNTENDEKFMDSFEAGLAAEKRQLSCFLTYNFSLKESIEKSYLALKKEIGISQNGNTRLKEIKNDIKRKTLLLWHRKAFCEGNGRKDMFMFDLSPKIPKKTKSLANLKKLVFKDINPTEDKIYYGFILEVKILDWPFPMKEIATLIEDKNGDIER</sequence>
<name>A0AC34FIM6_9BILA</name>
<evidence type="ECO:0000313" key="1">
    <source>
        <dbReference type="Proteomes" id="UP000887579"/>
    </source>
</evidence>
<protein>
    <submittedName>
        <fullName evidence="2">Uncharacterized protein</fullName>
    </submittedName>
</protein>
<reference evidence="2" key="1">
    <citation type="submission" date="2022-11" db="UniProtKB">
        <authorList>
            <consortium name="WormBaseParasite"/>
        </authorList>
    </citation>
    <scope>IDENTIFICATION</scope>
</reference>
<accession>A0AC34FIM6</accession>
<proteinExistence type="predicted"/>
<dbReference type="WBParaSite" id="ES5_v2.g17098.t1">
    <property type="protein sequence ID" value="ES5_v2.g17098.t1"/>
    <property type="gene ID" value="ES5_v2.g17098"/>
</dbReference>
<evidence type="ECO:0000313" key="2">
    <source>
        <dbReference type="WBParaSite" id="ES5_v2.g17098.t1"/>
    </source>
</evidence>
<organism evidence="1 2">
    <name type="scientific">Panagrolaimus sp. ES5</name>
    <dbReference type="NCBI Taxonomy" id="591445"/>
    <lineage>
        <taxon>Eukaryota</taxon>
        <taxon>Metazoa</taxon>
        <taxon>Ecdysozoa</taxon>
        <taxon>Nematoda</taxon>
        <taxon>Chromadorea</taxon>
        <taxon>Rhabditida</taxon>
        <taxon>Tylenchina</taxon>
        <taxon>Panagrolaimomorpha</taxon>
        <taxon>Panagrolaimoidea</taxon>
        <taxon>Panagrolaimidae</taxon>
        <taxon>Panagrolaimus</taxon>
    </lineage>
</organism>